<dbReference type="PANTHER" id="PTHR11614">
    <property type="entry name" value="PHOSPHOLIPASE-RELATED"/>
    <property type="match status" value="1"/>
</dbReference>
<name>A0A644YIC3_9ZZZZ</name>
<dbReference type="EC" id="3.1.1.23" evidence="2"/>
<dbReference type="GO" id="GO:0047372">
    <property type="term" value="F:monoacylglycerol lipase activity"/>
    <property type="evidence" value="ECO:0007669"/>
    <property type="project" value="UniProtKB-EC"/>
</dbReference>
<feature type="domain" description="Serine aminopeptidase S33" evidence="1">
    <location>
        <begin position="28"/>
        <end position="289"/>
    </location>
</feature>
<dbReference type="SUPFAM" id="SSF53474">
    <property type="entry name" value="alpha/beta-Hydrolases"/>
    <property type="match status" value="1"/>
</dbReference>
<dbReference type="InterPro" id="IPR051044">
    <property type="entry name" value="MAG_DAG_Lipase"/>
</dbReference>
<evidence type="ECO:0000259" key="1">
    <source>
        <dbReference type="Pfam" id="PF12146"/>
    </source>
</evidence>
<dbReference type="AlphaFoldDB" id="A0A644YIC3"/>
<gene>
    <name evidence="2" type="ORF">SDC9_74904</name>
</gene>
<evidence type="ECO:0000313" key="2">
    <source>
        <dbReference type="EMBL" id="MPM28382.1"/>
    </source>
</evidence>
<dbReference type="Gene3D" id="3.40.50.1820">
    <property type="entry name" value="alpha/beta hydrolase"/>
    <property type="match status" value="1"/>
</dbReference>
<dbReference type="Pfam" id="PF12146">
    <property type="entry name" value="Hydrolase_4"/>
    <property type="match status" value="1"/>
</dbReference>
<sequence>MKFTLREKRFPSATGLCDIRYRMWIPEDPHAALQITHGMAEHIDRYEEFASFLAENGILVYGNDIVSHGKSIRDGVPKGYFGEKNGWDNVVQDMRTMRELVKADYPGIPFILLGHSMGSFLARTYAGRDGADFDAFIFSGTAGSNPVLGIGKLIAKSEIKKTGGKEPSITLFNMSFGSYNKAFKPNRTVNDWLSRDNAKVDAYVADENCGFPFTAHAMYDVFTGLTEISNEKWAKRVPKRPILVMSGAKDPVGNAGKGPKQVYGWLKKTGHDVELKLYEDGRHEMLNEINRKDVYNDVLLFINAVEAMGELK</sequence>
<dbReference type="EMBL" id="VSSQ01005239">
    <property type="protein sequence ID" value="MPM28382.1"/>
    <property type="molecule type" value="Genomic_DNA"/>
</dbReference>
<comment type="caution">
    <text evidence="2">The sequence shown here is derived from an EMBL/GenBank/DDBJ whole genome shotgun (WGS) entry which is preliminary data.</text>
</comment>
<dbReference type="InterPro" id="IPR022742">
    <property type="entry name" value="Hydrolase_4"/>
</dbReference>
<accession>A0A644YIC3</accession>
<proteinExistence type="predicted"/>
<organism evidence="2">
    <name type="scientific">bioreactor metagenome</name>
    <dbReference type="NCBI Taxonomy" id="1076179"/>
    <lineage>
        <taxon>unclassified sequences</taxon>
        <taxon>metagenomes</taxon>
        <taxon>ecological metagenomes</taxon>
    </lineage>
</organism>
<keyword evidence="2" id="KW-0378">Hydrolase</keyword>
<protein>
    <submittedName>
        <fullName evidence="2">Monoacylglycerol lipase</fullName>
        <ecNumber evidence="2">3.1.1.23</ecNumber>
    </submittedName>
</protein>
<reference evidence="2" key="1">
    <citation type="submission" date="2019-08" db="EMBL/GenBank/DDBJ databases">
        <authorList>
            <person name="Kucharzyk K."/>
            <person name="Murdoch R.W."/>
            <person name="Higgins S."/>
            <person name="Loffler F."/>
        </authorList>
    </citation>
    <scope>NUCLEOTIDE SEQUENCE</scope>
</reference>
<dbReference type="InterPro" id="IPR029058">
    <property type="entry name" value="AB_hydrolase_fold"/>
</dbReference>